<dbReference type="OrthoDB" id="2276068at2759"/>
<dbReference type="STRING" id="6216.A0A0R3SCI4"/>
<comment type="similarity">
    <text evidence="3">Belongs to the glycosyltransferase group 1 family. Glycosyltransferase 4 subfamily.</text>
</comment>
<dbReference type="InterPro" id="IPR038013">
    <property type="entry name" value="ALG11"/>
</dbReference>
<dbReference type="EMBL" id="CABIJS010000044">
    <property type="protein sequence ID" value="VUZ40991.1"/>
    <property type="molecule type" value="Genomic_DNA"/>
</dbReference>
<reference evidence="18 20" key="2">
    <citation type="submission" date="2018-11" db="EMBL/GenBank/DDBJ databases">
        <authorList>
            <consortium name="Pathogen Informatics"/>
        </authorList>
    </citation>
    <scope>NUCLEOTIDE SEQUENCE [LARGE SCALE GENOMIC DNA]</scope>
</reference>
<dbReference type="GO" id="GO:0004377">
    <property type="term" value="F:GDP-Man:Man(3)GlcNAc(2)-PP-Dol alpha-1,2-mannosyltransferase activity"/>
    <property type="evidence" value="ECO:0007669"/>
    <property type="project" value="UniProtKB-EC"/>
</dbReference>
<dbReference type="Proteomes" id="UP000274504">
    <property type="component" value="Unassembled WGS sequence"/>
</dbReference>
<evidence type="ECO:0000256" key="6">
    <source>
        <dbReference type="ARBA" id="ARBA00022676"/>
    </source>
</evidence>
<dbReference type="SUPFAM" id="SSF53756">
    <property type="entry name" value="UDP-Glycosyltransferase/glycogen phosphorylase"/>
    <property type="match status" value="1"/>
</dbReference>
<keyword evidence="7" id="KW-0808">Transferase</keyword>
<feature type="transmembrane region" description="Helical" evidence="15">
    <location>
        <begin position="6"/>
        <end position="24"/>
    </location>
</feature>
<evidence type="ECO:0000313" key="18">
    <source>
        <dbReference type="EMBL" id="VDL19759.1"/>
    </source>
</evidence>
<evidence type="ECO:0000256" key="10">
    <source>
        <dbReference type="ARBA" id="ARBA00022989"/>
    </source>
</evidence>
<keyword evidence="11 15" id="KW-0472">Membrane</keyword>
<dbReference type="AlphaFoldDB" id="A0A0R3SCI4"/>
<comment type="subcellular location">
    <subcellularLocation>
        <location evidence="1">Endoplasmic reticulum membrane</location>
        <topology evidence="1">Single-pass membrane protein</topology>
    </subcellularLocation>
</comment>
<evidence type="ECO:0000256" key="8">
    <source>
        <dbReference type="ARBA" id="ARBA00022692"/>
    </source>
</evidence>
<evidence type="ECO:0000313" key="21">
    <source>
        <dbReference type="Proteomes" id="UP000321570"/>
    </source>
</evidence>
<dbReference type="Proteomes" id="UP000321570">
    <property type="component" value="Unassembled WGS sequence"/>
</dbReference>
<dbReference type="EC" id="2.4.1.131" evidence="4"/>
<accession>A0A0R3SCI4</accession>
<dbReference type="Pfam" id="PF15924">
    <property type="entry name" value="ALG11_N"/>
    <property type="match status" value="1"/>
</dbReference>
<evidence type="ECO:0000259" key="16">
    <source>
        <dbReference type="Pfam" id="PF00534"/>
    </source>
</evidence>
<evidence type="ECO:0000313" key="19">
    <source>
        <dbReference type="EMBL" id="VUZ40991.1"/>
    </source>
</evidence>
<evidence type="ECO:0000256" key="15">
    <source>
        <dbReference type="SAM" id="Phobius"/>
    </source>
</evidence>
<protein>
    <recommendedName>
        <fullName evidence="5">GDP-Man:Man(3)GlcNAc(2)-PP-Dol alpha-1,2-mannosyltransferase</fullName>
        <ecNumber evidence="4">2.4.1.131</ecNumber>
    </recommendedName>
    <alternativeName>
        <fullName evidence="12">Asparagine-linked glycosylation protein 11 homolog</fullName>
    </alternativeName>
</protein>
<dbReference type="WBParaSite" id="HDID_0000229701-mRNA-1">
    <property type="protein sequence ID" value="HDID_0000229701-mRNA-1"/>
    <property type="gene ID" value="HDID_0000229701"/>
</dbReference>
<keyword evidence="10 15" id="KW-1133">Transmembrane helix</keyword>
<evidence type="ECO:0000256" key="1">
    <source>
        <dbReference type="ARBA" id="ARBA00004389"/>
    </source>
</evidence>
<dbReference type="PANTHER" id="PTHR45919">
    <property type="entry name" value="GDP-MAN:MAN(3)GLCNAC(2)-PP-DOL ALPHA-1,2-MANNOSYLTRANSFERASE"/>
    <property type="match status" value="1"/>
</dbReference>
<evidence type="ECO:0000259" key="17">
    <source>
        <dbReference type="Pfam" id="PF15924"/>
    </source>
</evidence>
<evidence type="ECO:0000256" key="5">
    <source>
        <dbReference type="ARBA" id="ARBA00022018"/>
    </source>
</evidence>
<keyword evidence="21" id="KW-1185">Reference proteome</keyword>
<dbReference type="GO" id="GO:0006487">
    <property type="term" value="P:protein N-linked glycosylation"/>
    <property type="evidence" value="ECO:0007669"/>
    <property type="project" value="TreeGrafter"/>
</dbReference>
<gene>
    <name evidence="18" type="ORF">HDID_LOCUS2298</name>
    <name evidence="19" type="ORF">WMSIL1_LOCUS1909</name>
</gene>
<comment type="function">
    <text evidence="14">GDP-Man:Man(3)GlcNAc(2)-PP-Dol alpha-1,2-mannosyltransferase that operates in the biosynthetic pathway of dolichol-linked oligosaccharides, the glycan precursors employed in protein asparagine (N)-glycosylation. The assembly of dolichol-linked oligosaccharides begins on the cytosolic side of the endoplasmic reticulum membrane and finishes in its lumen. The sequential addition of sugars to dolichol pyrophosphate produces dolichol-linked oligosaccharides containing fourteen sugars, including two GlcNAcs, nine mannoses and three glucoses. Once assembled, the oligosaccharide is transferred from the lipid to nascent proteins by oligosaccharyltransferases. Catalyzes, on the cytoplasmic face of the endoplasmic reticulum, the addition of the fourth and fifth mannose residues to the dolichol-linked oligosaccharide chain, to produce Man(5)GlcNAc(2)-PP-dolichol core oligosaccharide. Man(5)GlcNAc(2)-PP-dolichol is a substrate for ALG3, the following enzyme in the biosynthetic pathway.</text>
</comment>
<dbReference type="Gene3D" id="3.40.50.2000">
    <property type="entry name" value="Glycogen Phosphorylase B"/>
    <property type="match status" value="1"/>
</dbReference>
<sequence>MLVFAIFILIWISLWILFVIGLLIRRQVLRKRLAKKYKIFRPPALLAFFHPYCNSGGGGERVLWTGVDCLLRTYPSILIFIYTNDTTCLNSPIRVFQRVHETFDIPIRDAERVIFVRLRSEPLLRANLYPFLTLAGQAFGSIVAAFECLIRLPPDFFIDTTGFSFTIPLFSWFIGARCGAYVHFPTISTDMVNRVVQQSTATSYNNSSRIRNSKFLTSLKMLYYIIFKWIYGWTGSSLNCHAVAVNSTWTMSHIISLFGSQPIILYPPCPCLVNEKGEGEKRKPWIISIGQFRPEKNHFLQLKSFELFLKNICVNRSPFRLILIGGCRDNEDYMRVRRLQEAAKRLGLSDQQVIFEVNASSETVKKYLSEATINLHTMVDEHFGIGIVEGMAAGLVTVANRSGGPLMDIIGPALAQPRIDPSTVKPTPVGYLASEDVEYADIFQYVLVEATPRQLDPLRSAAKKRAQSLFSETAFCKGWLQFVHRLSD</sequence>
<evidence type="ECO:0000256" key="12">
    <source>
        <dbReference type="ARBA" id="ARBA00032517"/>
    </source>
</evidence>
<feature type="domain" description="ALG11 mannosyltransferase N-terminal" evidence="17">
    <location>
        <begin position="45"/>
        <end position="257"/>
    </location>
</feature>
<evidence type="ECO:0000313" key="20">
    <source>
        <dbReference type="Proteomes" id="UP000274504"/>
    </source>
</evidence>
<evidence type="ECO:0000256" key="4">
    <source>
        <dbReference type="ARBA" id="ARBA00012645"/>
    </source>
</evidence>
<evidence type="ECO:0000256" key="7">
    <source>
        <dbReference type="ARBA" id="ARBA00022679"/>
    </source>
</evidence>
<dbReference type="GO" id="GO:0005789">
    <property type="term" value="C:endoplasmic reticulum membrane"/>
    <property type="evidence" value="ECO:0007669"/>
    <property type="project" value="UniProtKB-SubCell"/>
</dbReference>
<keyword evidence="6" id="KW-0328">Glycosyltransferase</keyword>
<name>A0A0R3SCI4_HYMDI</name>
<keyword evidence="8 15" id="KW-0812">Transmembrane</keyword>
<reference evidence="22" key="1">
    <citation type="submission" date="2017-02" db="UniProtKB">
        <authorList>
            <consortium name="WormBaseParasite"/>
        </authorList>
    </citation>
    <scope>IDENTIFICATION</scope>
</reference>
<comment type="pathway">
    <text evidence="2">Protein modification; protein glycosylation.</text>
</comment>
<evidence type="ECO:0000313" key="22">
    <source>
        <dbReference type="WBParaSite" id="HDID_0000229701-mRNA-1"/>
    </source>
</evidence>
<comment type="catalytic activity">
    <reaction evidence="13">
        <text>an alpha-D-Man-(1-&gt;3)-[alpha-D-Man-(1-&gt;6)]-beta-D-Man-(1-&gt;4)-beta-D-GlcNAc-(1-&gt;4)-alpha-D-GlcNAc-diphospho-di-trans,poly-cis-dolichol + 2 GDP-alpha-D-mannose = an alpha-D-Man-(1-&gt;2)-alpha-D-Man-(1-&gt;2)-alpha-D-Man-(1-&gt;3)-[alpha-D-Man-(1-&gt;6)]-beta-D-Man-(1-&gt;4)-beta-D-GlcNAc-(1-&gt;4)-alpha-D-GlcNAc-diphospho-di-trans,poly-cis-dolichol + 2 GDP + 2 H(+)</text>
        <dbReference type="Rhea" id="RHEA:29523"/>
        <dbReference type="Rhea" id="RHEA-COMP:19515"/>
        <dbReference type="Rhea" id="RHEA-COMP:19516"/>
        <dbReference type="ChEBI" id="CHEBI:15378"/>
        <dbReference type="ChEBI" id="CHEBI:57527"/>
        <dbReference type="ChEBI" id="CHEBI:58189"/>
        <dbReference type="ChEBI" id="CHEBI:132511"/>
        <dbReference type="ChEBI" id="CHEBI:132515"/>
        <dbReference type="EC" id="2.4.1.131"/>
    </reaction>
    <physiologicalReaction direction="left-to-right" evidence="13">
        <dbReference type="Rhea" id="RHEA:29524"/>
    </physiologicalReaction>
</comment>
<evidence type="ECO:0000256" key="14">
    <source>
        <dbReference type="ARBA" id="ARBA00045128"/>
    </source>
</evidence>
<dbReference type="InterPro" id="IPR001296">
    <property type="entry name" value="Glyco_trans_1"/>
</dbReference>
<keyword evidence="9" id="KW-0256">Endoplasmic reticulum</keyword>
<reference evidence="19 21" key="3">
    <citation type="submission" date="2019-07" db="EMBL/GenBank/DDBJ databases">
        <authorList>
            <person name="Jastrzebski P J."/>
            <person name="Paukszto L."/>
            <person name="Jastrzebski P J."/>
        </authorList>
    </citation>
    <scope>NUCLEOTIDE SEQUENCE [LARGE SCALE GENOMIC DNA]</scope>
    <source>
        <strain evidence="19 21">WMS-il1</strain>
    </source>
</reference>
<organism evidence="22">
    <name type="scientific">Hymenolepis diminuta</name>
    <name type="common">Rat tapeworm</name>
    <dbReference type="NCBI Taxonomy" id="6216"/>
    <lineage>
        <taxon>Eukaryota</taxon>
        <taxon>Metazoa</taxon>
        <taxon>Spiralia</taxon>
        <taxon>Lophotrochozoa</taxon>
        <taxon>Platyhelminthes</taxon>
        <taxon>Cestoda</taxon>
        <taxon>Eucestoda</taxon>
        <taxon>Cyclophyllidea</taxon>
        <taxon>Hymenolepididae</taxon>
        <taxon>Hymenolepis</taxon>
    </lineage>
</organism>
<evidence type="ECO:0000256" key="11">
    <source>
        <dbReference type="ARBA" id="ARBA00023136"/>
    </source>
</evidence>
<feature type="domain" description="Glycosyl transferase family 1" evidence="16">
    <location>
        <begin position="280"/>
        <end position="411"/>
    </location>
</feature>
<evidence type="ECO:0000256" key="3">
    <source>
        <dbReference type="ARBA" id="ARBA00009481"/>
    </source>
</evidence>
<evidence type="ECO:0000256" key="9">
    <source>
        <dbReference type="ARBA" id="ARBA00022824"/>
    </source>
</evidence>
<dbReference type="InterPro" id="IPR031814">
    <property type="entry name" value="ALG11_N"/>
</dbReference>
<dbReference type="PANTHER" id="PTHR45919:SF1">
    <property type="entry name" value="GDP-MAN:MAN(3)GLCNAC(2)-PP-DOL ALPHA-1,2-MANNOSYLTRANSFERASE"/>
    <property type="match status" value="1"/>
</dbReference>
<dbReference type="EMBL" id="UYSG01000547">
    <property type="protein sequence ID" value="VDL19759.1"/>
    <property type="molecule type" value="Genomic_DNA"/>
</dbReference>
<proteinExistence type="inferred from homology"/>
<evidence type="ECO:0000256" key="13">
    <source>
        <dbReference type="ARBA" id="ARBA00045065"/>
    </source>
</evidence>
<evidence type="ECO:0000256" key="2">
    <source>
        <dbReference type="ARBA" id="ARBA00004922"/>
    </source>
</evidence>
<dbReference type="Pfam" id="PF00534">
    <property type="entry name" value="Glycos_transf_1"/>
    <property type="match status" value="1"/>
</dbReference>